<evidence type="ECO:0000313" key="2">
    <source>
        <dbReference type="EMBL" id="VUZ42409.1"/>
    </source>
</evidence>
<keyword evidence="1" id="KW-1133">Transmembrane helix</keyword>
<sequence>MDDDTNVLPPNHPLRVYLRGLNLDDIDEIDPYDNSPENEPSKQVIKEPSLFTPIFKYVLWLLCSLDSFPKRLLLNRLINSGYILSDDRIQLQVYKRELKDRNACHFSYLILLYIPILSAFLFANFTCLSLLIGIFMGLLFLSTFPFSIIHVILVKYSVCEMEILFSNFIRSVKFLRGLAGVEMGFIFAGRGGIGRNQLCKVVLPNLTAKLFDSVKIYASELLSISQKINKLIRASDFLSSRLKEISNFYDVAE</sequence>
<gene>
    <name evidence="2" type="ORF">WMSIL1_LOCUS3043</name>
</gene>
<keyword evidence="1" id="KW-0812">Transmembrane</keyword>
<dbReference type="Proteomes" id="UP000321570">
    <property type="component" value="Unassembled WGS sequence"/>
</dbReference>
<keyword evidence="3" id="KW-1185">Reference proteome</keyword>
<name>A0A564Y617_HYMDI</name>
<reference evidence="2 3" key="1">
    <citation type="submission" date="2019-07" db="EMBL/GenBank/DDBJ databases">
        <authorList>
            <person name="Jastrzebski P J."/>
            <person name="Paukszto L."/>
            <person name="Jastrzebski P J."/>
        </authorList>
    </citation>
    <scope>NUCLEOTIDE SEQUENCE [LARGE SCALE GENOMIC DNA]</scope>
    <source>
        <strain evidence="2 3">WMS-il1</strain>
    </source>
</reference>
<proteinExistence type="predicted"/>
<dbReference type="EMBL" id="CABIJS010000088">
    <property type="protein sequence ID" value="VUZ42409.1"/>
    <property type="molecule type" value="Genomic_DNA"/>
</dbReference>
<keyword evidence="1" id="KW-0472">Membrane</keyword>
<evidence type="ECO:0000256" key="1">
    <source>
        <dbReference type="SAM" id="Phobius"/>
    </source>
</evidence>
<feature type="non-terminal residue" evidence="2">
    <location>
        <position position="253"/>
    </location>
</feature>
<dbReference type="AlphaFoldDB" id="A0A564Y617"/>
<accession>A0A564Y617</accession>
<organism evidence="2 3">
    <name type="scientific">Hymenolepis diminuta</name>
    <name type="common">Rat tapeworm</name>
    <dbReference type="NCBI Taxonomy" id="6216"/>
    <lineage>
        <taxon>Eukaryota</taxon>
        <taxon>Metazoa</taxon>
        <taxon>Spiralia</taxon>
        <taxon>Lophotrochozoa</taxon>
        <taxon>Platyhelminthes</taxon>
        <taxon>Cestoda</taxon>
        <taxon>Eucestoda</taxon>
        <taxon>Cyclophyllidea</taxon>
        <taxon>Hymenolepididae</taxon>
        <taxon>Hymenolepis</taxon>
    </lineage>
</organism>
<feature type="transmembrane region" description="Helical" evidence="1">
    <location>
        <begin position="106"/>
        <end position="125"/>
    </location>
</feature>
<evidence type="ECO:0000313" key="3">
    <source>
        <dbReference type="Proteomes" id="UP000321570"/>
    </source>
</evidence>
<feature type="transmembrane region" description="Helical" evidence="1">
    <location>
        <begin position="131"/>
        <end position="153"/>
    </location>
</feature>
<protein>
    <submittedName>
        <fullName evidence="2">Uncharacterized protein</fullName>
    </submittedName>
</protein>